<reference evidence="7" key="1">
    <citation type="submission" date="2021-02" db="EMBL/GenBank/DDBJ databases">
        <authorList>
            <person name="Nowell W R."/>
        </authorList>
    </citation>
    <scope>NUCLEOTIDE SEQUENCE</scope>
    <source>
        <strain evidence="7">Ploen Becks lab</strain>
    </source>
</reference>
<evidence type="ECO:0000256" key="2">
    <source>
        <dbReference type="ARBA" id="ARBA00040972"/>
    </source>
</evidence>
<feature type="domain" description="Protein kinase" evidence="6">
    <location>
        <begin position="22"/>
        <end position="398"/>
    </location>
</feature>
<dbReference type="GO" id="GO:0004672">
    <property type="term" value="F:protein kinase activity"/>
    <property type="evidence" value="ECO:0007669"/>
    <property type="project" value="InterPro"/>
</dbReference>
<evidence type="ECO:0000259" key="6">
    <source>
        <dbReference type="PROSITE" id="PS50011"/>
    </source>
</evidence>
<proteinExistence type="inferred from homology"/>
<evidence type="ECO:0000313" key="8">
    <source>
        <dbReference type="Proteomes" id="UP000663879"/>
    </source>
</evidence>
<dbReference type="PANTHER" id="PTHR12984:SF3">
    <property type="entry name" value="N-TERMINAL KINASE-LIKE PROTEIN"/>
    <property type="match status" value="1"/>
</dbReference>
<gene>
    <name evidence="7" type="ORF">OXX778_LOCUS1235</name>
</gene>
<protein>
    <recommendedName>
        <fullName evidence="2">N-terminal kinase-like protein</fullName>
    </recommendedName>
    <alternativeName>
        <fullName evidence="3">SCY1-like protein 1</fullName>
    </alternativeName>
</protein>
<dbReference type="Gene3D" id="1.10.510.10">
    <property type="entry name" value="Transferase(Phosphotransferase) domain 1"/>
    <property type="match status" value="1"/>
</dbReference>
<dbReference type="OrthoDB" id="447103at2759"/>
<feature type="compositionally biased region" description="Basic and acidic residues" evidence="5">
    <location>
        <begin position="630"/>
        <end position="657"/>
    </location>
</feature>
<evidence type="ECO:0000256" key="5">
    <source>
        <dbReference type="SAM" id="MobiDB-lite"/>
    </source>
</evidence>
<feature type="region of interest" description="Disordered" evidence="5">
    <location>
        <begin position="612"/>
        <end position="807"/>
    </location>
</feature>
<accession>A0A813M7L8</accession>
<comment type="similarity">
    <text evidence="1">Belongs to the protein kinase superfamily.</text>
</comment>
<dbReference type="InterPro" id="IPR000719">
    <property type="entry name" value="Prot_kinase_dom"/>
</dbReference>
<dbReference type="PROSITE" id="PS50011">
    <property type="entry name" value="PROTEIN_KINASE_DOM"/>
    <property type="match status" value="1"/>
</dbReference>
<evidence type="ECO:0000256" key="3">
    <source>
        <dbReference type="ARBA" id="ARBA00042347"/>
    </source>
</evidence>
<organism evidence="7 8">
    <name type="scientific">Brachionus calyciflorus</name>
    <dbReference type="NCBI Taxonomy" id="104777"/>
    <lineage>
        <taxon>Eukaryota</taxon>
        <taxon>Metazoa</taxon>
        <taxon>Spiralia</taxon>
        <taxon>Gnathifera</taxon>
        <taxon>Rotifera</taxon>
        <taxon>Eurotatoria</taxon>
        <taxon>Monogononta</taxon>
        <taxon>Pseudotrocha</taxon>
        <taxon>Ploima</taxon>
        <taxon>Brachionidae</taxon>
        <taxon>Brachionus</taxon>
    </lineage>
</organism>
<feature type="compositionally biased region" description="Basic and acidic residues" evidence="5">
    <location>
        <begin position="742"/>
        <end position="756"/>
    </location>
</feature>
<dbReference type="PANTHER" id="PTHR12984">
    <property type="entry name" value="SCY1-RELATED S/T PROTEIN KINASE-LIKE"/>
    <property type="match status" value="1"/>
</dbReference>
<name>A0A813M7L8_9BILA</name>
<dbReference type="EMBL" id="CAJNOC010000075">
    <property type="protein sequence ID" value="CAF0712601.1"/>
    <property type="molecule type" value="Genomic_DNA"/>
</dbReference>
<feature type="compositionally biased region" description="Polar residues" evidence="5">
    <location>
        <begin position="688"/>
        <end position="731"/>
    </location>
</feature>
<dbReference type="Pfam" id="PF00069">
    <property type="entry name" value="Pkinase"/>
    <property type="match status" value="1"/>
</dbReference>
<dbReference type="Gene3D" id="3.30.200.20">
    <property type="entry name" value="Phosphorylase Kinase, domain 1"/>
    <property type="match status" value="1"/>
</dbReference>
<sequence>MWGFFSKDPSKDLVNFEIQEQIQLDPLIQERSIWNLNNCKRKSSSVLPVASAQPQQNQDSLYSVFSCHLRQGQENLFQSAKNGFKRTKMLRHPNMLMFQDGVENDKSVFIVTERVQPLLTYLKESKENDAQRLNEISWGLYQIATALNFINSDCKLVHNNVNISSIFVNRAGEWKLFSFEYTHGIQDQSPYKYLTSLDCYTPPEKSPLGGYNSNQNNRPTESGVDSWTLGCLIWEIFNGILPNTNALKNPGQIPKSLVQAYMSLLNPMPEKRLTPAKFISLCRQSGGFMNNHFVDTLLFLEEIQIKDANEKTKFFTELTQKLDDFPGQLCLFKILPQLLQAYEFGNAGSSVLAPLFKLGKLLDEAEYQKKIIPVVVKLFSSTDRTTRMRLLSQLHLFVEHLSASIINDQIFPHICLGFNDSNPAIRESTIRSMVLLAPKLNYNNINVELMKHFARLQAQDDQGMIRTNTTVCIGKIAPYINPQLRQRILLSAFPKSMRDPFPLARLSGIIALANTDRFYTLKDIATKVLPSICCLTVDPEKDVRDEAFKTVKQFLQKLEKVSEQPELALELEKDVQSCNLDLKNETSWTSWAMTSLSSKMTGYKTKNQQPSIALNTQPLGPPPALTTSNKTEEKKEKKEESKPVVAEQETKQIEDRNTGWNFDEDNDWKDLEDDDEQMEPLEPVQVKPNLSTKSTSNASKSDWSEWNNSFEDDSNQLPKASSYNWSSGNQTNEEDVFNNLVKDVKLSDKKETKKGAVSDGWDDWSDNLKDNKDSKKQERSVKQAENRQKQTAGPLKLGQKKSNFDMF</sequence>
<dbReference type="SMART" id="SM00220">
    <property type="entry name" value="S_TKc"/>
    <property type="match status" value="1"/>
</dbReference>
<dbReference type="AlphaFoldDB" id="A0A813M7L8"/>
<feature type="compositionally biased region" description="Basic and acidic residues" evidence="5">
    <location>
        <begin position="766"/>
        <end position="788"/>
    </location>
</feature>
<dbReference type="InterPro" id="IPR011009">
    <property type="entry name" value="Kinase-like_dom_sf"/>
</dbReference>
<dbReference type="Gene3D" id="1.25.10.10">
    <property type="entry name" value="Leucine-rich Repeat Variant"/>
    <property type="match status" value="1"/>
</dbReference>
<dbReference type="GO" id="GO:0005524">
    <property type="term" value="F:ATP binding"/>
    <property type="evidence" value="ECO:0007669"/>
    <property type="project" value="InterPro"/>
</dbReference>
<dbReference type="InterPro" id="IPR016024">
    <property type="entry name" value="ARM-type_fold"/>
</dbReference>
<comment type="caution">
    <text evidence="7">The sequence shown here is derived from an EMBL/GenBank/DDBJ whole genome shotgun (WGS) entry which is preliminary data.</text>
</comment>
<dbReference type="SUPFAM" id="SSF56112">
    <property type="entry name" value="Protein kinase-like (PK-like)"/>
    <property type="match status" value="1"/>
</dbReference>
<evidence type="ECO:0000313" key="7">
    <source>
        <dbReference type="EMBL" id="CAF0712601.1"/>
    </source>
</evidence>
<dbReference type="InterPro" id="IPR051177">
    <property type="entry name" value="CIK-Related_Protein"/>
</dbReference>
<dbReference type="Proteomes" id="UP000663879">
    <property type="component" value="Unassembled WGS sequence"/>
</dbReference>
<dbReference type="SUPFAM" id="SSF48371">
    <property type="entry name" value="ARM repeat"/>
    <property type="match status" value="1"/>
</dbReference>
<keyword evidence="8" id="KW-1185">Reference proteome</keyword>
<dbReference type="InterPro" id="IPR011989">
    <property type="entry name" value="ARM-like"/>
</dbReference>
<evidence type="ECO:0000256" key="1">
    <source>
        <dbReference type="ARBA" id="ARBA00038349"/>
    </source>
</evidence>
<comment type="function">
    <text evidence="4">Regulates COPI-mediated retrograde protein traffic at the interface between the Golgi apparatus and the endoplasmic reticulum. Involved in the maintenance of the Golgi apparatus morphology.</text>
</comment>
<evidence type="ECO:0000256" key="4">
    <source>
        <dbReference type="ARBA" id="ARBA00056114"/>
    </source>
</evidence>
<feature type="compositionally biased region" description="Acidic residues" evidence="5">
    <location>
        <begin position="662"/>
        <end position="679"/>
    </location>
</feature>